<organism evidence="1">
    <name type="scientific">Solanum chacoense</name>
    <name type="common">Chaco potato</name>
    <dbReference type="NCBI Taxonomy" id="4108"/>
    <lineage>
        <taxon>Eukaryota</taxon>
        <taxon>Viridiplantae</taxon>
        <taxon>Streptophyta</taxon>
        <taxon>Embryophyta</taxon>
        <taxon>Tracheophyta</taxon>
        <taxon>Spermatophyta</taxon>
        <taxon>Magnoliopsida</taxon>
        <taxon>eudicotyledons</taxon>
        <taxon>Gunneridae</taxon>
        <taxon>Pentapetalae</taxon>
        <taxon>asterids</taxon>
        <taxon>lamiids</taxon>
        <taxon>Solanales</taxon>
        <taxon>Solanaceae</taxon>
        <taxon>Solanoideae</taxon>
        <taxon>Solaneae</taxon>
        <taxon>Solanum</taxon>
    </lineage>
</organism>
<evidence type="ECO:0000313" key="1">
    <source>
        <dbReference type="EMBL" id="JAP27096.1"/>
    </source>
</evidence>
<protein>
    <submittedName>
        <fullName evidence="1">Putative ovule protein</fullName>
    </submittedName>
</protein>
<dbReference type="EMBL" id="GEDG01011536">
    <property type="protein sequence ID" value="JAP27096.1"/>
    <property type="molecule type" value="Transcribed_RNA"/>
</dbReference>
<proteinExistence type="predicted"/>
<reference evidence="1" key="1">
    <citation type="submission" date="2015-12" db="EMBL/GenBank/DDBJ databases">
        <title>Gene expression during late stages of embryo sac development: a critical building block for successful pollen-pistil interactions.</title>
        <authorList>
            <person name="Liu Y."/>
            <person name="Joly V."/>
            <person name="Sabar M."/>
            <person name="Matton D.P."/>
        </authorList>
    </citation>
    <scope>NUCLEOTIDE SEQUENCE</scope>
</reference>
<dbReference type="AlphaFoldDB" id="A0A0V0I3W5"/>
<sequence>MNQKTTQQLLLFFIRKRKMRKYDTRTTTIIPQSQSSGSQLYESSISILLHLMIFHSNTEYIHSALLGHVSLHYTIICLLTQIKGFSRTRSFLYLTLISIVKLKYTKNLHPHRVLISGNMLHPEHKKNKIMIGVQHINMALDKQIPASLPRGHRITTIPDGQCPFG</sequence>
<accession>A0A0V0I3W5</accession>
<name>A0A0V0I3W5_SOLCH</name>